<evidence type="ECO:0000313" key="1">
    <source>
        <dbReference type="EMBL" id="JAE24214.1"/>
    </source>
</evidence>
<reference evidence="1" key="1">
    <citation type="submission" date="2014-09" db="EMBL/GenBank/DDBJ databases">
        <authorList>
            <person name="Magalhaes I.L.F."/>
            <person name="Oliveira U."/>
            <person name="Santos F.R."/>
            <person name="Vidigal T.H.D.A."/>
            <person name="Brescovit A.D."/>
            <person name="Santos A.J."/>
        </authorList>
    </citation>
    <scope>NUCLEOTIDE SEQUENCE</scope>
    <source>
        <tissue evidence="1">Shoot tissue taken approximately 20 cm above the soil surface</tissue>
    </source>
</reference>
<accession>A0A0A9GLE0</accession>
<reference evidence="1" key="2">
    <citation type="journal article" date="2015" name="Data Brief">
        <title>Shoot transcriptome of the giant reed, Arundo donax.</title>
        <authorList>
            <person name="Barrero R.A."/>
            <person name="Guerrero F.D."/>
            <person name="Moolhuijzen P."/>
            <person name="Goolsby J.A."/>
            <person name="Tidwell J."/>
            <person name="Bellgard S.E."/>
            <person name="Bellgard M.I."/>
        </authorList>
    </citation>
    <scope>NUCLEOTIDE SEQUENCE</scope>
    <source>
        <tissue evidence="1">Shoot tissue taken approximately 20 cm above the soil surface</tissue>
    </source>
</reference>
<dbReference type="EMBL" id="GBRH01173682">
    <property type="protein sequence ID" value="JAE24214.1"/>
    <property type="molecule type" value="Transcribed_RNA"/>
</dbReference>
<proteinExistence type="predicted"/>
<name>A0A0A9GLE0_ARUDO</name>
<dbReference type="AlphaFoldDB" id="A0A0A9GLE0"/>
<protein>
    <submittedName>
        <fullName evidence="1">Uncharacterized protein</fullName>
    </submittedName>
</protein>
<sequence>MSVCVFCCLKILSICFCILHLSNECNLLINEFH</sequence>
<organism evidence="1">
    <name type="scientific">Arundo donax</name>
    <name type="common">Giant reed</name>
    <name type="synonym">Donax arundinaceus</name>
    <dbReference type="NCBI Taxonomy" id="35708"/>
    <lineage>
        <taxon>Eukaryota</taxon>
        <taxon>Viridiplantae</taxon>
        <taxon>Streptophyta</taxon>
        <taxon>Embryophyta</taxon>
        <taxon>Tracheophyta</taxon>
        <taxon>Spermatophyta</taxon>
        <taxon>Magnoliopsida</taxon>
        <taxon>Liliopsida</taxon>
        <taxon>Poales</taxon>
        <taxon>Poaceae</taxon>
        <taxon>PACMAD clade</taxon>
        <taxon>Arundinoideae</taxon>
        <taxon>Arundineae</taxon>
        <taxon>Arundo</taxon>
    </lineage>
</organism>